<dbReference type="Proteomes" id="UP000031599">
    <property type="component" value="Unassembled WGS sequence"/>
</dbReference>
<dbReference type="AlphaFoldDB" id="A0A0C1ZYX3"/>
<name>A0A0C1ZYX3_9BACT</name>
<protein>
    <submittedName>
        <fullName evidence="1">Uncharacterized protein</fullName>
    </submittedName>
</protein>
<sequence>MGPTDLEQGWHVAANVDKTAPPRIILKIPHMDLGPWTSPTAASLDPHIGLRPRRLRLL</sequence>
<comment type="caution">
    <text evidence="1">The sequence shown here is derived from an EMBL/GenBank/DDBJ whole genome shotgun (WGS) entry which is preliminary data.</text>
</comment>
<proteinExistence type="predicted"/>
<accession>A0A0C1ZYX3</accession>
<reference evidence="1 2" key="1">
    <citation type="submission" date="2014-12" db="EMBL/GenBank/DDBJ databases">
        <title>Genome assembly of Enhygromyxa salina DSM 15201.</title>
        <authorList>
            <person name="Sharma G."/>
            <person name="Subramanian S."/>
        </authorList>
    </citation>
    <scope>NUCLEOTIDE SEQUENCE [LARGE SCALE GENOMIC DNA]</scope>
    <source>
        <strain evidence="1 2">DSM 15201</strain>
    </source>
</reference>
<gene>
    <name evidence="1" type="ORF">DB30_04487</name>
</gene>
<evidence type="ECO:0000313" key="2">
    <source>
        <dbReference type="Proteomes" id="UP000031599"/>
    </source>
</evidence>
<evidence type="ECO:0000313" key="1">
    <source>
        <dbReference type="EMBL" id="KIG16443.1"/>
    </source>
</evidence>
<organism evidence="1 2">
    <name type="scientific">Enhygromyxa salina</name>
    <dbReference type="NCBI Taxonomy" id="215803"/>
    <lineage>
        <taxon>Bacteria</taxon>
        <taxon>Pseudomonadati</taxon>
        <taxon>Myxococcota</taxon>
        <taxon>Polyangia</taxon>
        <taxon>Nannocystales</taxon>
        <taxon>Nannocystaceae</taxon>
        <taxon>Enhygromyxa</taxon>
    </lineage>
</organism>
<dbReference type="EMBL" id="JMCC02000038">
    <property type="protein sequence ID" value="KIG16443.1"/>
    <property type="molecule type" value="Genomic_DNA"/>
</dbReference>